<dbReference type="AlphaFoldDB" id="A0A178HJ19"/>
<dbReference type="PANTHER" id="PTHR10146:SF14">
    <property type="entry name" value="PYRIDOXAL PHOSPHATE HOMEOSTASIS PROTEIN"/>
    <property type="match status" value="1"/>
</dbReference>
<evidence type="ECO:0000256" key="4">
    <source>
        <dbReference type="RuleBase" id="RU004514"/>
    </source>
</evidence>
<evidence type="ECO:0000313" key="7">
    <source>
        <dbReference type="Proteomes" id="UP000251923"/>
    </source>
</evidence>
<dbReference type="PANTHER" id="PTHR10146">
    <property type="entry name" value="PROLINE SYNTHETASE CO-TRANSCRIBED BACTERIAL HOMOLOG PROTEIN"/>
    <property type="match status" value="1"/>
</dbReference>
<accession>A0A178HJ19</accession>
<evidence type="ECO:0000256" key="3">
    <source>
        <dbReference type="PIRSR" id="PIRSR004848-1"/>
    </source>
</evidence>
<evidence type="ECO:0000313" key="6">
    <source>
        <dbReference type="EMBL" id="RAV80465.1"/>
    </source>
</evidence>
<dbReference type="InterPro" id="IPR029066">
    <property type="entry name" value="PLP-binding_barrel"/>
</dbReference>
<dbReference type="Pfam" id="PF01168">
    <property type="entry name" value="Ala_racemase_N"/>
    <property type="match status" value="1"/>
</dbReference>
<dbReference type="HAMAP" id="MF_02087">
    <property type="entry name" value="PLP_homeostasis"/>
    <property type="match status" value="1"/>
</dbReference>
<dbReference type="Proteomes" id="UP000251923">
    <property type="component" value="Unassembled WGS sequence"/>
</dbReference>
<gene>
    <name evidence="6" type="ORF">DBT54_04005</name>
</gene>
<protein>
    <recommendedName>
        <fullName evidence="2">Pyridoxal phosphate homeostasis protein</fullName>
        <shortName evidence="2">PLP homeostasis protein</shortName>
    </recommendedName>
</protein>
<comment type="function">
    <text evidence="2">Pyridoxal 5'-phosphate (PLP)-binding protein, which is involved in PLP homeostasis.</text>
</comment>
<dbReference type="EMBL" id="QMHM01000005">
    <property type="protein sequence ID" value="RAV80465.1"/>
    <property type="molecule type" value="Genomic_DNA"/>
</dbReference>
<name>A0A178HJ19_9LACT</name>
<dbReference type="GeneID" id="86970360"/>
<comment type="caution">
    <text evidence="6">The sequence shown here is derived from an EMBL/GenBank/DDBJ whole genome shotgun (WGS) entry which is preliminary data.</text>
</comment>
<dbReference type="RefSeq" id="WP_064292314.1">
    <property type="nucleotide sequence ID" value="NZ_JASODG010000004.1"/>
</dbReference>
<comment type="similarity">
    <text evidence="2 4">Belongs to the pyridoxal phosphate-binding protein YggS/PROSC family.</text>
</comment>
<keyword evidence="1 2" id="KW-0663">Pyridoxal phosphate</keyword>
<feature type="domain" description="Alanine racemase N-terminal" evidence="5">
    <location>
        <begin position="25"/>
        <end position="220"/>
    </location>
</feature>
<comment type="cofactor">
    <cofactor evidence="3">
        <name>pyridoxal 5'-phosphate</name>
        <dbReference type="ChEBI" id="CHEBI:597326"/>
    </cofactor>
</comment>
<sequence length="222" mass="24981">MTIQANVKQIEGIIEDTKQSACSSNKVTLICVSKYHSSEEAMAVYHCGIRHFAENYVQGLLAKKAAMPDDVIWHLIGPLQSRKVKEVINEIDYYHALDRIKIAKEIDKRATKEIKCFVEVNISGETSKHGLTKEETLPFIEQLAEFKKIRVVGLMTMAPSAASDSEVQEIFRQLASLRDQVADQQWIHAPCTELSMGMSQDYPLAIKEGASFIRVGSDFFKD</sequence>
<dbReference type="InterPro" id="IPR011078">
    <property type="entry name" value="PyrdxlP_homeostasis"/>
</dbReference>
<dbReference type="Gene3D" id="3.20.20.10">
    <property type="entry name" value="Alanine racemase"/>
    <property type="match status" value="1"/>
</dbReference>
<organism evidence="6 7">
    <name type="scientific">Aerococcus urinae</name>
    <dbReference type="NCBI Taxonomy" id="1376"/>
    <lineage>
        <taxon>Bacteria</taxon>
        <taxon>Bacillati</taxon>
        <taxon>Bacillota</taxon>
        <taxon>Bacilli</taxon>
        <taxon>Lactobacillales</taxon>
        <taxon>Aerococcaceae</taxon>
        <taxon>Aerococcus</taxon>
    </lineage>
</organism>
<dbReference type="CDD" id="cd00635">
    <property type="entry name" value="PLPDE_III_YBL036c_like"/>
    <property type="match status" value="1"/>
</dbReference>
<evidence type="ECO:0000256" key="1">
    <source>
        <dbReference type="ARBA" id="ARBA00022898"/>
    </source>
</evidence>
<dbReference type="NCBIfam" id="TIGR00044">
    <property type="entry name" value="YggS family pyridoxal phosphate-dependent enzyme"/>
    <property type="match status" value="1"/>
</dbReference>
<dbReference type="InterPro" id="IPR001608">
    <property type="entry name" value="Ala_racemase_N"/>
</dbReference>
<evidence type="ECO:0000259" key="5">
    <source>
        <dbReference type="Pfam" id="PF01168"/>
    </source>
</evidence>
<proteinExistence type="inferred from homology"/>
<feature type="modified residue" description="N6-(pyridoxal phosphate)lysine" evidence="2 3">
    <location>
        <position position="34"/>
    </location>
</feature>
<dbReference type="PIRSF" id="PIRSF004848">
    <property type="entry name" value="YBL036c_PLPDEIII"/>
    <property type="match status" value="1"/>
</dbReference>
<reference evidence="6 7" key="1">
    <citation type="submission" date="2018-04" db="EMBL/GenBank/DDBJ databases">
        <title>Aerococcus urinae genomes.</title>
        <authorList>
            <person name="Hilt E."/>
            <person name="Gilbert N.M."/>
            <person name="Thomas-White K."/>
            <person name="Putonti C."/>
            <person name="Lewis A.L."/>
            <person name="Visck K.L."/>
            <person name="Wolfe A.J."/>
        </authorList>
    </citation>
    <scope>NUCLEOTIDE SEQUENCE [LARGE SCALE GENOMIC DNA]</scope>
    <source>
        <strain evidence="6 7">UMB7480</strain>
    </source>
</reference>
<dbReference type="GO" id="GO:0030170">
    <property type="term" value="F:pyridoxal phosphate binding"/>
    <property type="evidence" value="ECO:0007669"/>
    <property type="project" value="UniProtKB-UniRule"/>
</dbReference>
<evidence type="ECO:0000256" key="2">
    <source>
        <dbReference type="HAMAP-Rule" id="MF_02087"/>
    </source>
</evidence>
<dbReference type="SUPFAM" id="SSF51419">
    <property type="entry name" value="PLP-binding barrel"/>
    <property type="match status" value="1"/>
</dbReference>
<dbReference type="FunFam" id="3.20.20.10:FF:000018">
    <property type="entry name" value="Pyridoxal phosphate homeostasis protein"/>
    <property type="match status" value="1"/>
</dbReference>